<organism evidence="2 3">
    <name type="scientific">Winogradskyella pelagia</name>
    <dbReference type="NCBI Taxonomy" id="2819984"/>
    <lineage>
        <taxon>Bacteria</taxon>
        <taxon>Pseudomonadati</taxon>
        <taxon>Bacteroidota</taxon>
        <taxon>Flavobacteriia</taxon>
        <taxon>Flavobacteriales</taxon>
        <taxon>Flavobacteriaceae</taxon>
        <taxon>Winogradskyella</taxon>
    </lineage>
</organism>
<keyword evidence="1" id="KW-0472">Membrane</keyword>
<keyword evidence="1" id="KW-0812">Transmembrane</keyword>
<name>A0ABS3T6D2_9FLAO</name>
<reference evidence="2 3" key="1">
    <citation type="submission" date="2021-03" db="EMBL/GenBank/DDBJ databases">
        <title>Winogradskyella sp. nov., isolated from costal sediment.</title>
        <authorList>
            <person name="Gao C."/>
        </authorList>
    </citation>
    <scope>NUCLEOTIDE SEQUENCE [LARGE SCALE GENOMIC DNA]</scope>
    <source>
        <strain evidence="2 3">DF17</strain>
    </source>
</reference>
<accession>A0ABS3T6D2</accession>
<evidence type="ECO:0000313" key="2">
    <source>
        <dbReference type="EMBL" id="MBO3118009.1"/>
    </source>
</evidence>
<gene>
    <name evidence="2" type="ORF">J4050_14725</name>
</gene>
<evidence type="ECO:0000256" key="1">
    <source>
        <dbReference type="SAM" id="Phobius"/>
    </source>
</evidence>
<dbReference type="Proteomes" id="UP000676776">
    <property type="component" value="Unassembled WGS sequence"/>
</dbReference>
<proteinExistence type="predicted"/>
<keyword evidence="1" id="KW-1133">Transmembrane helix</keyword>
<dbReference type="RefSeq" id="WP_208155380.1">
    <property type="nucleotide sequence ID" value="NZ_JAGEVF010000016.1"/>
</dbReference>
<feature type="transmembrane region" description="Helical" evidence="1">
    <location>
        <begin position="46"/>
        <end position="68"/>
    </location>
</feature>
<keyword evidence="3" id="KW-1185">Reference proteome</keyword>
<protein>
    <submittedName>
        <fullName evidence="2">Uncharacterized protein</fullName>
    </submittedName>
</protein>
<sequence>MNAKKIIISENNRPIWQIPLAALFFTIAVGSISYKIFLWISNDVPLSLSVADFNTAIYFSALGVGFTYRKRIYIDLKSSRFKPSFEVGPLKFGKWITITNYEYVSVFHQPLKDGSYIYEVNLWYDSNKHFQLYEKNDYKDAFIIGYQLSEELNIDLLDATVPNDFKWIDKEKWKNQMNES</sequence>
<comment type="caution">
    <text evidence="2">The sequence shown here is derived from an EMBL/GenBank/DDBJ whole genome shotgun (WGS) entry which is preliminary data.</text>
</comment>
<feature type="transmembrane region" description="Helical" evidence="1">
    <location>
        <begin position="20"/>
        <end position="40"/>
    </location>
</feature>
<dbReference type="EMBL" id="JAGEVF010000016">
    <property type="protein sequence ID" value="MBO3118009.1"/>
    <property type="molecule type" value="Genomic_DNA"/>
</dbReference>
<evidence type="ECO:0000313" key="3">
    <source>
        <dbReference type="Proteomes" id="UP000676776"/>
    </source>
</evidence>